<reference evidence="1" key="1">
    <citation type="journal article" date="2019" name="bioRxiv">
        <title>The Genome of the Zebra Mussel, Dreissena polymorpha: A Resource for Invasive Species Research.</title>
        <authorList>
            <person name="McCartney M.A."/>
            <person name="Auch B."/>
            <person name="Kono T."/>
            <person name="Mallez S."/>
            <person name="Zhang Y."/>
            <person name="Obille A."/>
            <person name="Becker A."/>
            <person name="Abrahante J.E."/>
            <person name="Garbe J."/>
            <person name="Badalamenti J.P."/>
            <person name="Herman A."/>
            <person name="Mangelson H."/>
            <person name="Liachko I."/>
            <person name="Sullivan S."/>
            <person name="Sone E.D."/>
            <person name="Koren S."/>
            <person name="Silverstein K.A.T."/>
            <person name="Beckman K.B."/>
            <person name="Gohl D.M."/>
        </authorList>
    </citation>
    <scope>NUCLEOTIDE SEQUENCE</scope>
    <source>
        <strain evidence="1">Duluth1</strain>
        <tissue evidence="1">Whole animal</tissue>
    </source>
</reference>
<evidence type="ECO:0000313" key="1">
    <source>
        <dbReference type="EMBL" id="KAH3876854.1"/>
    </source>
</evidence>
<keyword evidence="2" id="KW-1185">Reference proteome</keyword>
<dbReference type="EMBL" id="JAIWYP010000001">
    <property type="protein sequence ID" value="KAH3876854.1"/>
    <property type="molecule type" value="Genomic_DNA"/>
</dbReference>
<sequence>MMDYEGWRKKQTPELVAYLKAGLLDSDDEDENPLKYLKDLKSSEEVGGTYFGFERNRTFGFELIFVPYRRNGTGLFTYGFRCCVSVCLSVRHTFLDPAIT</sequence>
<gene>
    <name evidence="1" type="ORF">DPMN_000705</name>
</gene>
<accession>A0A9D4RQ69</accession>
<protein>
    <submittedName>
        <fullName evidence="1">Uncharacterized protein</fullName>
    </submittedName>
</protein>
<comment type="caution">
    <text evidence="1">The sequence shown here is derived from an EMBL/GenBank/DDBJ whole genome shotgun (WGS) entry which is preliminary data.</text>
</comment>
<reference evidence="1" key="2">
    <citation type="submission" date="2020-11" db="EMBL/GenBank/DDBJ databases">
        <authorList>
            <person name="McCartney M.A."/>
            <person name="Auch B."/>
            <person name="Kono T."/>
            <person name="Mallez S."/>
            <person name="Becker A."/>
            <person name="Gohl D.M."/>
            <person name="Silverstein K.A.T."/>
            <person name="Koren S."/>
            <person name="Bechman K.B."/>
            <person name="Herman A."/>
            <person name="Abrahante J.E."/>
            <person name="Garbe J."/>
        </authorList>
    </citation>
    <scope>NUCLEOTIDE SEQUENCE</scope>
    <source>
        <strain evidence="1">Duluth1</strain>
        <tissue evidence="1">Whole animal</tissue>
    </source>
</reference>
<proteinExistence type="predicted"/>
<dbReference type="Proteomes" id="UP000828390">
    <property type="component" value="Unassembled WGS sequence"/>
</dbReference>
<evidence type="ECO:0000313" key="2">
    <source>
        <dbReference type="Proteomes" id="UP000828390"/>
    </source>
</evidence>
<organism evidence="1 2">
    <name type="scientific">Dreissena polymorpha</name>
    <name type="common">Zebra mussel</name>
    <name type="synonym">Mytilus polymorpha</name>
    <dbReference type="NCBI Taxonomy" id="45954"/>
    <lineage>
        <taxon>Eukaryota</taxon>
        <taxon>Metazoa</taxon>
        <taxon>Spiralia</taxon>
        <taxon>Lophotrochozoa</taxon>
        <taxon>Mollusca</taxon>
        <taxon>Bivalvia</taxon>
        <taxon>Autobranchia</taxon>
        <taxon>Heteroconchia</taxon>
        <taxon>Euheterodonta</taxon>
        <taxon>Imparidentia</taxon>
        <taxon>Neoheterodontei</taxon>
        <taxon>Myida</taxon>
        <taxon>Dreissenoidea</taxon>
        <taxon>Dreissenidae</taxon>
        <taxon>Dreissena</taxon>
    </lineage>
</organism>
<name>A0A9D4RQ69_DREPO</name>
<dbReference type="AlphaFoldDB" id="A0A9D4RQ69"/>